<name>A0A7T7XJP6_9SPIR</name>
<dbReference type="RefSeq" id="WP_215624922.1">
    <property type="nucleotide sequence ID" value="NZ_CP067089.2"/>
</dbReference>
<proteinExistence type="predicted"/>
<evidence type="ECO:0000313" key="2">
    <source>
        <dbReference type="Proteomes" id="UP000595917"/>
    </source>
</evidence>
<dbReference type="Pfam" id="PF10905">
    <property type="entry name" value="DUF2695"/>
    <property type="match status" value="1"/>
</dbReference>
<dbReference type="Proteomes" id="UP000595917">
    <property type="component" value="Chromosome"/>
</dbReference>
<gene>
    <name evidence="1" type="ORF">JFL75_11730</name>
</gene>
<dbReference type="EMBL" id="CP067089">
    <property type="protein sequence ID" value="QQO07616.1"/>
    <property type="molecule type" value="Genomic_DNA"/>
</dbReference>
<protein>
    <submittedName>
        <fullName evidence="1">DUF2695 domain-containing protein</fullName>
    </submittedName>
</protein>
<keyword evidence="2" id="KW-1185">Reference proteome</keyword>
<dbReference type="InterPro" id="IPR024248">
    <property type="entry name" value="DUF2695"/>
</dbReference>
<organism evidence="1 2">
    <name type="scientific">Breznakiella homolactica</name>
    <dbReference type="NCBI Taxonomy" id="2798577"/>
    <lineage>
        <taxon>Bacteria</taxon>
        <taxon>Pseudomonadati</taxon>
        <taxon>Spirochaetota</taxon>
        <taxon>Spirochaetia</taxon>
        <taxon>Spirochaetales</taxon>
        <taxon>Breznakiellaceae</taxon>
        <taxon>Breznakiella</taxon>
    </lineage>
</organism>
<sequence length="98" mass="11390">MPNNEEKLRRKKILEDIKTESRKQFHDSLPMAEAEFKGLFDYLDETLSERECGHTNTLTREYLEKGGADTERVLTWLAEQGGYCDCEILGNAEELFEN</sequence>
<accession>A0A7T7XJP6</accession>
<reference evidence="1" key="1">
    <citation type="submission" date="2021-01" db="EMBL/GenBank/DDBJ databases">
        <title>Description of Breznakiella homolactica.</title>
        <authorList>
            <person name="Song Y."/>
            <person name="Brune A."/>
        </authorList>
    </citation>
    <scope>NUCLEOTIDE SEQUENCE</scope>
    <source>
        <strain evidence="1">RmG30</strain>
    </source>
</reference>
<dbReference type="AlphaFoldDB" id="A0A7T7XJP6"/>
<dbReference type="KEGG" id="bhc:JFL75_11730"/>
<evidence type="ECO:0000313" key="1">
    <source>
        <dbReference type="EMBL" id="QQO07616.1"/>
    </source>
</evidence>